<accession>A0A6L2LUZ7</accession>
<dbReference type="PANTHER" id="PTHR46148:SF59">
    <property type="entry name" value="NUCLEOTIDYLTRANSFERASE, RIBONUCLEASE H"/>
    <property type="match status" value="1"/>
</dbReference>
<dbReference type="EMBL" id="BKCJ010005082">
    <property type="protein sequence ID" value="GEU64797.1"/>
    <property type="molecule type" value="Genomic_DNA"/>
</dbReference>
<name>A0A6L2LUZ7_TANCI</name>
<gene>
    <name evidence="1" type="ORF">Tci_036775</name>
</gene>
<keyword evidence="1" id="KW-0548">Nucleotidyltransferase</keyword>
<reference evidence="1" key="1">
    <citation type="journal article" date="2019" name="Sci. Rep.">
        <title>Draft genome of Tanacetum cinerariifolium, the natural source of mosquito coil.</title>
        <authorList>
            <person name="Yamashiro T."/>
            <person name="Shiraishi A."/>
            <person name="Satake H."/>
            <person name="Nakayama K."/>
        </authorList>
    </citation>
    <scope>NUCLEOTIDE SEQUENCE</scope>
</reference>
<dbReference type="GO" id="GO:0003964">
    <property type="term" value="F:RNA-directed DNA polymerase activity"/>
    <property type="evidence" value="ECO:0007669"/>
    <property type="project" value="UniProtKB-KW"/>
</dbReference>
<organism evidence="1">
    <name type="scientific">Tanacetum cinerariifolium</name>
    <name type="common">Dalmatian daisy</name>
    <name type="synonym">Chrysanthemum cinerariifolium</name>
    <dbReference type="NCBI Taxonomy" id="118510"/>
    <lineage>
        <taxon>Eukaryota</taxon>
        <taxon>Viridiplantae</taxon>
        <taxon>Streptophyta</taxon>
        <taxon>Embryophyta</taxon>
        <taxon>Tracheophyta</taxon>
        <taxon>Spermatophyta</taxon>
        <taxon>Magnoliopsida</taxon>
        <taxon>eudicotyledons</taxon>
        <taxon>Gunneridae</taxon>
        <taxon>Pentapetalae</taxon>
        <taxon>asterids</taxon>
        <taxon>campanulids</taxon>
        <taxon>Asterales</taxon>
        <taxon>Asteraceae</taxon>
        <taxon>Asteroideae</taxon>
        <taxon>Anthemideae</taxon>
        <taxon>Anthemidinae</taxon>
        <taxon>Tanacetum</taxon>
    </lineage>
</organism>
<proteinExistence type="predicted"/>
<protein>
    <submittedName>
        <fullName evidence="1">Putative reverse transcriptase domain-containing protein</fullName>
    </submittedName>
</protein>
<dbReference type="PANTHER" id="PTHR46148">
    <property type="entry name" value="CHROMO DOMAIN-CONTAINING PROTEIN"/>
    <property type="match status" value="1"/>
</dbReference>
<sequence length="212" mass="25167">MRYRRWMELFSEYGCETKYNMGKANEVVDAGSRKEGVKPRRTDDQSERTFQTLENMFRACVRNMVVVGILTIPEMSFPTKIVIIQVFDVFSLEILYSRKCRSHVLWTEIGKSSLIRPELGLETTYKVVLIKEKLKEAKDRQKSYADKKRKPLEFEVGDRVLLKVSPWRGVMRFGKKEIMDREIRKLKRKLIALVNIRWNAKRGPEFTWEHED</sequence>
<comment type="caution">
    <text evidence="1">The sequence shown here is derived from an EMBL/GenBank/DDBJ whole genome shotgun (WGS) entry which is preliminary data.</text>
</comment>
<evidence type="ECO:0000313" key="1">
    <source>
        <dbReference type="EMBL" id="GEU64797.1"/>
    </source>
</evidence>
<dbReference type="AlphaFoldDB" id="A0A6L2LUZ7"/>
<keyword evidence="1" id="KW-0695">RNA-directed DNA polymerase</keyword>
<keyword evidence="1" id="KW-0808">Transferase</keyword>